<keyword evidence="3" id="KW-0418">Kinase</keyword>
<dbReference type="STRING" id="563176.SAMN04488090_0231"/>
<evidence type="ECO:0000256" key="1">
    <source>
        <dbReference type="SAM" id="Phobius"/>
    </source>
</evidence>
<proteinExistence type="predicted"/>
<name>A0A1G9HVX5_9BACT</name>
<dbReference type="InterPro" id="IPR010559">
    <property type="entry name" value="Sig_transdc_His_kin_internal"/>
</dbReference>
<feature type="domain" description="Signal transduction histidine kinase internal region" evidence="2">
    <location>
        <begin position="154"/>
        <end position="228"/>
    </location>
</feature>
<dbReference type="Proteomes" id="UP000198901">
    <property type="component" value="Unassembled WGS sequence"/>
</dbReference>
<dbReference type="GO" id="GO:0000155">
    <property type="term" value="F:phosphorelay sensor kinase activity"/>
    <property type="evidence" value="ECO:0007669"/>
    <property type="project" value="InterPro"/>
</dbReference>
<reference evidence="3 4" key="1">
    <citation type="submission" date="2016-10" db="EMBL/GenBank/DDBJ databases">
        <authorList>
            <person name="de Groot N.N."/>
        </authorList>
    </citation>
    <scope>NUCLEOTIDE SEQUENCE [LARGE SCALE GENOMIC DNA]</scope>
    <source>
        <strain evidence="3 4">DSM 21668</strain>
    </source>
</reference>
<dbReference type="PANTHER" id="PTHR34220:SF7">
    <property type="entry name" value="SENSOR HISTIDINE KINASE YPDA"/>
    <property type="match status" value="1"/>
</dbReference>
<evidence type="ECO:0000313" key="4">
    <source>
        <dbReference type="Proteomes" id="UP000198901"/>
    </source>
</evidence>
<dbReference type="EMBL" id="FNGS01000001">
    <property type="protein sequence ID" value="SDL17128.1"/>
    <property type="molecule type" value="Genomic_DNA"/>
</dbReference>
<keyword evidence="4" id="KW-1185">Reference proteome</keyword>
<feature type="transmembrane region" description="Helical" evidence="1">
    <location>
        <begin position="70"/>
        <end position="92"/>
    </location>
</feature>
<accession>A0A1G9HVX5</accession>
<keyword evidence="1" id="KW-0812">Transmembrane</keyword>
<dbReference type="PANTHER" id="PTHR34220">
    <property type="entry name" value="SENSOR HISTIDINE KINASE YPDA"/>
    <property type="match status" value="1"/>
</dbReference>
<evidence type="ECO:0000259" key="2">
    <source>
        <dbReference type="Pfam" id="PF06580"/>
    </source>
</evidence>
<dbReference type="Pfam" id="PF06580">
    <property type="entry name" value="His_kinase"/>
    <property type="match status" value="1"/>
</dbReference>
<feature type="transmembrane region" description="Helical" evidence="1">
    <location>
        <begin position="36"/>
        <end position="58"/>
    </location>
</feature>
<organism evidence="3 4">
    <name type="scientific">Siphonobacter aquaeclarae</name>
    <dbReference type="NCBI Taxonomy" id="563176"/>
    <lineage>
        <taxon>Bacteria</taxon>
        <taxon>Pseudomonadati</taxon>
        <taxon>Bacteroidota</taxon>
        <taxon>Cytophagia</taxon>
        <taxon>Cytophagales</taxon>
        <taxon>Cytophagaceae</taxon>
        <taxon>Siphonobacter</taxon>
    </lineage>
</organism>
<dbReference type="AlphaFoldDB" id="A0A1G9HVX5"/>
<dbReference type="GO" id="GO:0016020">
    <property type="term" value="C:membrane"/>
    <property type="evidence" value="ECO:0007669"/>
    <property type="project" value="InterPro"/>
</dbReference>
<gene>
    <name evidence="3" type="ORF">SAMN04488090_0231</name>
</gene>
<dbReference type="InterPro" id="IPR036890">
    <property type="entry name" value="HATPase_C_sf"/>
</dbReference>
<dbReference type="InterPro" id="IPR050640">
    <property type="entry name" value="Bact_2-comp_sensor_kinase"/>
</dbReference>
<protein>
    <submittedName>
        <fullName evidence="3">Histidine kinase</fullName>
    </submittedName>
</protein>
<sequence>MTHYHLKPGAILSLNLSLAVLSTRLAQGQGKDVVNLVGSEIVIAIMCFAVWLSSMYILREPRVPRNWQKFCVALPAAMVISVVFYFGGNLFFEDYPLQPIRELPWYLGLARLCYRGTLVIFLMYPIAYYLEEQRKIQLERTELEELRREELLIHLEFLRQQMEPHFLLNSLSVLKASTEEESTRHFVVQLSNLYRYLLHYNGSSALATLEQELEFVRSYFYLLEARHEAGIQLHVRVSEEDQRFRVPPMALQTLIENAVKHNVVSAEQPLQISIYREASSLVVSNTLRLKQHALPSSRIGLRNLAERYRLLAGKSITVHRDETHFSVKLPLIRP</sequence>
<dbReference type="OrthoDB" id="927174at2"/>
<evidence type="ECO:0000313" key="3">
    <source>
        <dbReference type="EMBL" id="SDL17128.1"/>
    </source>
</evidence>
<keyword evidence="1" id="KW-1133">Transmembrane helix</keyword>
<dbReference type="RefSeq" id="WP_093196665.1">
    <property type="nucleotide sequence ID" value="NZ_FNGS01000001.1"/>
</dbReference>
<feature type="transmembrane region" description="Helical" evidence="1">
    <location>
        <begin position="112"/>
        <end position="130"/>
    </location>
</feature>
<keyword evidence="1" id="KW-0472">Membrane</keyword>
<keyword evidence="3" id="KW-0808">Transferase</keyword>
<dbReference type="Gene3D" id="3.30.565.10">
    <property type="entry name" value="Histidine kinase-like ATPase, C-terminal domain"/>
    <property type="match status" value="1"/>
</dbReference>